<accession>A0AAF0BSG5</accession>
<evidence type="ECO:0000259" key="1">
    <source>
        <dbReference type="Pfam" id="PF01965"/>
    </source>
</evidence>
<keyword evidence="3" id="KW-1185">Reference proteome</keyword>
<evidence type="ECO:0000313" key="2">
    <source>
        <dbReference type="EMBL" id="WCO68271.1"/>
    </source>
</evidence>
<feature type="domain" description="DJ-1/PfpI" evidence="1">
    <location>
        <begin position="1"/>
        <end position="164"/>
    </location>
</feature>
<dbReference type="EMBL" id="CP116942">
    <property type="protein sequence ID" value="WCO68271.1"/>
    <property type="molecule type" value="Genomic_DNA"/>
</dbReference>
<dbReference type="InterPro" id="IPR029062">
    <property type="entry name" value="Class_I_gatase-like"/>
</dbReference>
<protein>
    <submittedName>
        <fullName evidence="2">DJ-1/PfpI family protein</fullName>
    </submittedName>
</protein>
<dbReference type="Proteomes" id="UP001216390">
    <property type="component" value="Chromosome"/>
</dbReference>
<dbReference type="PANTHER" id="PTHR43130:SF2">
    <property type="entry name" value="DJ-1_PFPI DOMAIN-CONTAINING PROTEIN"/>
    <property type="match status" value="1"/>
</dbReference>
<dbReference type="InterPro" id="IPR052158">
    <property type="entry name" value="INH-QAR"/>
</dbReference>
<sequence>MKIALPVYPGLTVLDLIGPFQVLSQLPSEEVVLVTSEPGIVADDTGLVRLEVTTALADVPAPDGVVVPGGFGTRRLLRDGDPLVDWLAAVHPTTTFTASVCTGALLLGQAGILDGLEATTHWSAYDTLASLGATPTAERVVRRGKVWTAAGVSAGIDLALALVADLHDDDVARAVQLGIEYDPQPPFDAGSPSKVDPDLLAFVRAVSAEREAAALA</sequence>
<organism evidence="2 3">
    <name type="scientific">Iamia majanohamensis</name>
    <dbReference type="NCBI Taxonomy" id="467976"/>
    <lineage>
        <taxon>Bacteria</taxon>
        <taxon>Bacillati</taxon>
        <taxon>Actinomycetota</taxon>
        <taxon>Acidimicrobiia</taxon>
        <taxon>Acidimicrobiales</taxon>
        <taxon>Iamiaceae</taxon>
        <taxon>Iamia</taxon>
    </lineage>
</organism>
<dbReference type="GO" id="GO:0006355">
    <property type="term" value="P:regulation of DNA-templated transcription"/>
    <property type="evidence" value="ECO:0007669"/>
    <property type="project" value="TreeGrafter"/>
</dbReference>
<evidence type="ECO:0000313" key="3">
    <source>
        <dbReference type="Proteomes" id="UP001216390"/>
    </source>
</evidence>
<reference evidence="2" key="1">
    <citation type="submission" date="2023-01" db="EMBL/GenBank/DDBJ databases">
        <title>The diversity of Class Acidimicrobiia in South China Sea sediment environments and the proposal of Iamia marina sp. nov., a novel species of the genus Iamia.</title>
        <authorList>
            <person name="He Y."/>
            <person name="Tian X."/>
        </authorList>
    </citation>
    <scope>NUCLEOTIDE SEQUENCE</scope>
    <source>
        <strain evidence="2">DSM 19957</strain>
    </source>
</reference>
<dbReference type="SUPFAM" id="SSF52317">
    <property type="entry name" value="Class I glutamine amidotransferase-like"/>
    <property type="match status" value="1"/>
</dbReference>
<dbReference type="RefSeq" id="WP_272737788.1">
    <property type="nucleotide sequence ID" value="NZ_CP116942.1"/>
</dbReference>
<dbReference type="AlphaFoldDB" id="A0AAF0BSG5"/>
<dbReference type="Gene3D" id="3.40.50.880">
    <property type="match status" value="1"/>
</dbReference>
<name>A0AAF0BSG5_9ACTN</name>
<dbReference type="PANTHER" id="PTHR43130">
    <property type="entry name" value="ARAC-FAMILY TRANSCRIPTIONAL REGULATOR"/>
    <property type="match status" value="1"/>
</dbReference>
<dbReference type="KEGG" id="ima:PO878_05960"/>
<proteinExistence type="predicted"/>
<gene>
    <name evidence="2" type="ORF">PO878_05960</name>
</gene>
<dbReference type="CDD" id="cd03139">
    <property type="entry name" value="GATase1_PfpI_2"/>
    <property type="match status" value="1"/>
</dbReference>
<dbReference type="InterPro" id="IPR002818">
    <property type="entry name" value="DJ-1/PfpI"/>
</dbReference>
<dbReference type="Pfam" id="PF01965">
    <property type="entry name" value="DJ-1_PfpI"/>
    <property type="match status" value="1"/>
</dbReference>